<proteinExistence type="predicted"/>
<organism evidence="2 3">
    <name type="scientific">Streptomyces nanshensis</name>
    <dbReference type="NCBI Taxonomy" id="518642"/>
    <lineage>
        <taxon>Bacteria</taxon>
        <taxon>Bacillati</taxon>
        <taxon>Actinomycetota</taxon>
        <taxon>Actinomycetes</taxon>
        <taxon>Kitasatosporales</taxon>
        <taxon>Streptomycetaceae</taxon>
        <taxon>Streptomyces</taxon>
    </lineage>
</organism>
<dbReference type="GO" id="GO:0043041">
    <property type="term" value="P:amino acid activation for nonribosomal peptide biosynthetic process"/>
    <property type="evidence" value="ECO:0007669"/>
    <property type="project" value="TreeGrafter"/>
</dbReference>
<dbReference type="AlphaFoldDB" id="A0A1E7LZW7"/>
<evidence type="ECO:0000313" key="3">
    <source>
        <dbReference type="Proteomes" id="UP000175971"/>
    </source>
</evidence>
<protein>
    <recommendedName>
        <fullName evidence="1">AMP-dependent synthetase/ligase domain-containing protein</fullName>
    </recommendedName>
</protein>
<dbReference type="GO" id="GO:0005737">
    <property type="term" value="C:cytoplasm"/>
    <property type="evidence" value="ECO:0007669"/>
    <property type="project" value="TreeGrafter"/>
</dbReference>
<reference evidence="2 3" key="1">
    <citation type="journal article" date="2016" name="Front. Microbiol.">
        <title>Comparative Genomics Analysis of Streptomyces Species Reveals Their Adaptation to the Marine Environment and Their Diversity at the Genomic Level.</title>
        <authorList>
            <person name="Tian X."/>
            <person name="Zhang Z."/>
            <person name="Yang T."/>
            <person name="Chen M."/>
            <person name="Li J."/>
            <person name="Chen F."/>
            <person name="Yang J."/>
            <person name="Li W."/>
            <person name="Zhang B."/>
            <person name="Zhang Z."/>
            <person name="Wu J."/>
            <person name="Zhang C."/>
            <person name="Long L."/>
            <person name="Xiao J."/>
        </authorList>
    </citation>
    <scope>NUCLEOTIDE SEQUENCE [LARGE SCALE GENOMIC DNA]</scope>
    <source>
        <strain evidence="2 3">SCSIO M10372</strain>
    </source>
</reference>
<dbReference type="GO" id="GO:0031177">
    <property type="term" value="F:phosphopantetheine binding"/>
    <property type="evidence" value="ECO:0007669"/>
    <property type="project" value="TreeGrafter"/>
</dbReference>
<dbReference type="SUPFAM" id="SSF56801">
    <property type="entry name" value="Acetyl-CoA synthetase-like"/>
    <property type="match status" value="1"/>
</dbReference>
<accession>A0A1E7LZW7</accession>
<dbReference type="RefSeq" id="WP_070200000.1">
    <property type="nucleotide sequence ID" value="NZ_LJGZ01000007.1"/>
</dbReference>
<dbReference type="InterPro" id="IPR000873">
    <property type="entry name" value="AMP-dep_synth/lig_dom"/>
</dbReference>
<evidence type="ECO:0000259" key="1">
    <source>
        <dbReference type="Pfam" id="PF00501"/>
    </source>
</evidence>
<dbReference type="GO" id="GO:0044550">
    <property type="term" value="P:secondary metabolite biosynthetic process"/>
    <property type="evidence" value="ECO:0007669"/>
    <property type="project" value="TreeGrafter"/>
</dbReference>
<name>A0A1E7LZW7_9ACTN</name>
<evidence type="ECO:0000313" key="2">
    <source>
        <dbReference type="EMBL" id="OEV21751.1"/>
    </source>
</evidence>
<dbReference type="EMBL" id="LJGZ01000007">
    <property type="protein sequence ID" value="OEV21751.1"/>
    <property type="molecule type" value="Genomic_DNA"/>
</dbReference>
<keyword evidence="3" id="KW-1185">Reference proteome</keyword>
<dbReference type="PATRIC" id="fig|518642.7.peg.2565"/>
<feature type="domain" description="AMP-dependent synthetase/ligase" evidence="1">
    <location>
        <begin position="7"/>
        <end position="131"/>
    </location>
</feature>
<dbReference type="Pfam" id="PF00501">
    <property type="entry name" value="AMP-binding"/>
    <property type="match status" value="1"/>
</dbReference>
<sequence length="137" mass="14739">MHDLVGRQAAATPGATAVVHDGRELTFAELDERSTRLAHELRALGVRTETPVGVMLERDLELVVALLAVLKAGGAFVPVDPAYPAARIQHMLDDSGARAVLLRERLRDRLPDGMRAGESRVAVVPVDGDGARFAARR</sequence>
<dbReference type="Proteomes" id="UP000175971">
    <property type="component" value="Unassembled WGS sequence"/>
</dbReference>
<dbReference type="PANTHER" id="PTHR45527">
    <property type="entry name" value="NONRIBOSOMAL PEPTIDE SYNTHETASE"/>
    <property type="match status" value="1"/>
</dbReference>
<dbReference type="PANTHER" id="PTHR45527:SF1">
    <property type="entry name" value="FATTY ACID SYNTHASE"/>
    <property type="match status" value="1"/>
</dbReference>
<gene>
    <name evidence="2" type="ORF">AN221_05065</name>
</gene>
<dbReference type="Gene3D" id="3.40.50.980">
    <property type="match status" value="2"/>
</dbReference>
<comment type="caution">
    <text evidence="2">The sequence shown here is derived from an EMBL/GenBank/DDBJ whole genome shotgun (WGS) entry which is preliminary data.</text>
</comment>